<evidence type="ECO:0000256" key="3">
    <source>
        <dbReference type="ARBA" id="ARBA00022777"/>
    </source>
</evidence>
<dbReference type="PANTHER" id="PTHR43289:SF6">
    <property type="entry name" value="SERINE_THREONINE-PROTEIN KINASE NEKL-3"/>
    <property type="match status" value="1"/>
</dbReference>
<dbReference type="Gene3D" id="3.30.200.20">
    <property type="entry name" value="Phosphorylase Kinase, domain 1"/>
    <property type="match status" value="1"/>
</dbReference>
<name>A0ABS5BPC7_9BACT</name>
<evidence type="ECO:0000313" key="8">
    <source>
        <dbReference type="Proteomes" id="UP000676565"/>
    </source>
</evidence>
<evidence type="ECO:0000313" key="7">
    <source>
        <dbReference type="EMBL" id="MBP3955160.1"/>
    </source>
</evidence>
<evidence type="ECO:0000256" key="5">
    <source>
        <dbReference type="SAM" id="MobiDB-lite"/>
    </source>
</evidence>
<evidence type="ECO:0000256" key="2">
    <source>
        <dbReference type="ARBA" id="ARBA00022741"/>
    </source>
</evidence>
<evidence type="ECO:0000256" key="1">
    <source>
        <dbReference type="ARBA" id="ARBA00022679"/>
    </source>
</evidence>
<keyword evidence="4" id="KW-0067">ATP-binding</keyword>
<proteinExistence type="predicted"/>
<feature type="domain" description="Protein kinase" evidence="6">
    <location>
        <begin position="72"/>
        <end position="349"/>
    </location>
</feature>
<sequence length="486" mass="52022">MPSDSIAGFFDHAKANRVLFPDQVEQLIRQPDAPQTDLTALCSYLLEKGVLTRFQADAIREGRGQDLSFANYPVVDEIGPCPGGTAYRALHPSLRTPVVLRRLNTSAFGQNTSTSGVIKRARAFGMLPHANLLPLLDAGEYRGEAYAVLEQPSDAADLGSLLIEIGGAMPGFLAAEYGWAVAAALGTIHERGGWHGEVRPGLVIVGPLTAKAYPDGTTKRRPAHNATAKLAETGLIPAHALGTQNLPVPDVLAYLPPESLDENIYDARSDLYGLGASLYLLLAGRPPHTAETLSELADKIRSAEPTPLERLRPDVPSEFAAFVMRMIAKRPEDRPQTAQEAQDALAPFCRAGILPPPPPPAVPMAVPVSSVTSIPVVREVAMPVAVPVAPPEPDGWGVNPDAFAEAQAASAADSGQTRRRKLSSKDKNRSRLLIVLGLCLHLTAFGTLAAWVGGYISFDSSPDPVEKKDKEKEKPKAKQPREKPQS</sequence>
<evidence type="ECO:0000256" key="4">
    <source>
        <dbReference type="ARBA" id="ARBA00022840"/>
    </source>
</evidence>
<dbReference type="Gene3D" id="1.10.510.10">
    <property type="entry name" value="Transferase(Phosphotransferase) domain 1"/>
    <property type="match status" value="1"/>
</dbReference>
<dbReference type="SUPFAM" id="SSF56112">
    <property type="entry name" value="Protein kinase-like (PK-like)"/>
    <property type="match status" value="1"/>
</dbReference>
<dbReference type="Pfam" id="PF00069">
    <property type="entry name" value="Pkinase"/>
    <property type="match status" value="1"/>
</dbReference>
<dbReference type="InterPro" id="IPR011009">
    <property type="entry name" value="Kinase-like_dom_sf"/>
</dbReference>
<organism evidence="7 8">
    <name type="scientific">Gemmata palustris</name>
    <dbReference type="NCBI Taxonomy" id="2822762"/>
    <lineage>
        <taxon>Bacteria</taxon>
        <taxon>Pseudomonadati</taxon>
        <taxon>Planctomycetota</taxon>
        <taxon>Planctomycetia</taxon>
        <taxon>Gemmatales</taxon>
        <taxon>Gemmataceae</taxon>
        <taxon>Gemmata</taxon>
    </lineage>
</organism>
<dbReference type="GO" id="GO:0004674">
    <property type="term" value="F:protein serine/threonine kinase activity"/>
    <property type="evidence" value="ECO:0007669"/>
    <property type="project" value="UniProtKB-KW"/>
</dbReference>
<comment type="caution">
    <text evidence="7">The sequence shown here is derived from an EMBL/GenBank/DDBJ whole genome shotgun (WGS) entry which is preliminary data.</text>
</comment>
<dbReference type="InterPro" id="IPR000719">
    <property type="entry name" value="Prot_kinase_dom"/>
</dbReference>
<dbReference type="CDD" id="cd14014">
    <property type="entry name" value="STKc_PknB_like"/>
    <property type="match status" value="1"/>
</dbReference>
<feature type="compositionally biased region" description="Basic and acidic residues" evidence="5">
    <location>
        <begin position="464"/>
        <end position="486"/>
    </location>
</feature>
<keyword evidence="3 7" id="KW-0418">Kinase</keyword>
<protein>
    <submittedName>
        <fullName evidence="7">Serine/threonine protein kinase</fullName>
    </submittedName>
</protein>
<dbReference type="RefSeq" id="WP_210653255.1">
    <property type="nucleotide sequence ID" value="NZ_JAGKQQ010000001.1"/>
</dbReference>
<keyword evidence="8" id="KW-1185">Reference proteome</keyword>
<dbReference type="PROSITE" id="PS50011">
    <property type="entry name" value="PROTEIN_KINASE_DOM"/>
    <property type="match status" value="1"/>
</dbReference>
<dbReference type="Proteomes" id="UP000676565">
    <property type="component" value="Unassembled WGS sequence"/>
</dbReference>
<dbReference type="PANTHER" id="PTHR43289">
    <property type="entry name" value="MITOGEN-ACTIVATED PROTEIN KINASE KINASE KINASE 20-RELATED"/>
    <property type="match status" value="1"/>
</dbReference>
<evidence type="ECO:0000259" key="6">
    <source>
        <dbReference type="PROSITE" id="PS50011"/>
    </source>
</evidence>
<keyword evidence="7" id="KW-0723">Serine/threonine-protein kinase</keyword>
<accession>A0ABS5BPC7</accession>
<dbReference type="SMART" id="SM00220">
    <property type="entry name" value="S_TKc"/>
    <property type="match status" value="1"/>
</dbReference>
<keyword evidence="2" id="KW-0547">Nucleotide-binding</keyword>
<keyword evidence="1" id="KW-0808">Transferase</keyword>
<feature type="region of interest" description="Disordered" evidence="5">
    <location>
        <begin position="460"/>
        <end position="486"/>
    </location>
</feature>
<reference evidence="7 8" key="1">
    <citation type="submission" date="2021-04" db="EMBL/GenBank/DDBJ databases">
        <authorList>
            <person name="Ivanova A."/>
        </authorList>
    </citation>
    <scope>NUCLEOTIDE SEQUENCE [LARGE SCALE GENOMIC DNA]</scope>
    <source>
        <strain evidence="7 8">G18</strain>
    </source>
</reference>
<gene>
    <name evidence="7" type="ORF">J8F10_07685</name>
</gene>
<dbReference type="EMBL" id="JAGKQQ010000001">
    <property type="protein sequence ID" value="MBP3955160.1"/>
    <property type="molecule type" value="Genomic_DNA"/>
</dbReference>